<evidence type="ECO:0000313" key="3">
    <source>
        <dbReference type="Proteomes" id="UP000294737"/>
    </source>
</evidence>
<dbReference type="InterPro" id="IPR025309">
    <property type="entry name" value="KTSC_dom"/>
</dbReference>
<feature type="domain" description="KTSC" evidence="1">
    <location>
        <begin position="7"/>
        <end position="64"/>
    </location>
</feature>
<proteinExistence type="predicted"/>
<organism evidence="2 3">
    <name type="scientific">Herminiimonas fonticola</name>
    <dbReference type="NCBI Taxonomy" id="303380"/>
    <lineage>
        <taxon>Bacteria</taxon>
        <taxon>Pseudomonadati</taxon>
        <taxon>Pseudomonadota</taxon>
        <taxon>Betaproteobacteria</taxon>
        <taxon>Burkholderiales</taxon>
        <taxon>Oxalobacteraceae</taxon>
        <taxon>Herminiimonas</taxon>
    </lineage>
</organism>
<dbReference type="RefSeq" id="WP_112990558.1">
    <property type="nucleotide sequence ID" value="NZ_PTLZ01000001.1"/>
</dbReference>
<name>A0A4R6GG26_9BURK</name>
<gene>
    <name evidence="2" type="ORF">EV677_0404</name>
</gene>
<dbReference type="Pfam" id="PF13619">
    <property type="entry name" value="KTSC"/>
    <property type="match status" value="1"/>
</dbReference>
<sequence length="70" mass="8337">MDRRNIDSSMIRSIGHDDATSTLEIEFNNGQVWQYYDFPVTLWHEFDGTESHGKFFHAQIKKQYRENQVA</sequence>
<dbReference type="OrthoDB" id="8907571at2"/>
<evidence type="ECO:0000259" key="1">
    <source>
        <dbReference type="Pfam" id="PF13619"/>
    </source>
</evidence>
<protein>
    <submittedName>
        <fullName evidence="2">KTSC domain-containing protein</fullName>
    </submittedName>
</protein>
<accession>A0A4R6GG26</accession>
<keyword evidence="3" id="KW-1185">Reference proteome</keyword>
<comment type="caution">
    <text evidence="2">The sequence shown here is derived from an EMBL/GenBank/DDBJ whole genome shotgun (WGS) entry which is preliminary data.</text>
</comment>
<dbReference type="Proteomes" id="UP000294737">
    <property type="component" value="Unassembled WGS sequence"/>
</dbReference>
<dbReference type="AlphaFoldDB" id="A0A4R6GG26"/>
<reference evidence="2 3" key="1">
    <citation type="submission" date="2019-03" db="EMBL/GenBank/DDBJ databases">
        <title>Genomic Encyclopedia of Type Strains, Phase IV (KMG-IV): sequencing the most valuable type-strain genomes for metagenomic binning, comparative biology and taxonomic classification.</title>
        <authorList>
            <person name="Goeker M."/>
        </authorList>
    </citation>
    <scope>NUCLEOTIDE SEQUENCE [LARGE SCALE GENOMIC DNA]</scope>
    <source>
        <strain evidence="2 3">DSM 18555</strain>
    </source>
</reference>
<dbReference type="EMBL" id="SNWF01000004">
    <property type="protein sequence ID" value="TDN93869.1"/>
    <property type="molecule type" value="Genomic_DNA"/>
</dbReference>
<evidence type="ECO:0000313" key="2">
    <source>
        <dbReference type="EMBL" id="TDN93869.1"/>
    </source>
</evidence>